<name>A0ABQ3BRN7_9ACTN</name>
<protein>
    <submittedName>
        <fullName evidence="2">Uncharacterized protein</fullName>
    </submittedName>
</protein>
<proteinExistence type="predicted"/>
<organism evidence="2 3">
    <name type="scientific">Streptomyces rubiginosohelvolus</name>
    <dbReference type="NCBI Taxonomy" id="67362"/>
    <lineage>
        <taxon>Bacteria</taxon>
        <taxon>Bacillati</taxon>
        <taxon>Actinomycetota</taxon>
        <taxon>Actinomycetes</taxon>
        <taxon>Kitasatosporales</taxon>
        <taxon>Streptomycetaceae</taxon>
        <taxon>Streptomyces</taxon>
    </lineage>
</organism>
<comment type="caution">
    <text evidence="2">The sequence shown here is derived from an EMBL/GenBank/DDBJ whole genome shotgun (WGS) entry which is preliminary data.</text>
</comment>
<keyword evidence="3" id="KW-1185">Reference proteome</keyword>
<evidence type="ECO:0000256" key="1">
    <source>
        <dbReference type="SAM" id="MobiDB-lite"/>
    </source>
</evidence>
<reference evidence="3" key="1">
    <citation type="journal article" date="2019" name="Int. J. Syst. Evol. Microbiol.">
        <title>The Global Catalogue of Microorganisms (GCM) 10K type strain sequencing project: providing services to taxonomists for standard genome sequencing and annotation.</title>
        <authorList>
            <consortium name="The Broad Institute Genomics Platform"/>
            <consortium name="The Broad Institute Genome Sequencing Center for Infectious Disease"/>
            <person name="Wu L."/>
            <person name="Ma J."/>
        </authorList>
    </citation>
    <scope>NUCLEOTIDE SEQUENCE [LARGE SCALE GENOMIC DNA]</scope>
    <source>
        <strain evidence="3">JCM 4602</strain>
    </source>
</reference>
<dbReference type="EMBL" id="BMUW01000004">
    <property type="protein sequence ID" value="GGZ52692.1"/>
    <property type="molecule type" value="Genomic_DNA"/>
</dbReference>
<evidence type="ECO:0000313" key="2">
    <source>
        <dbReference type="EMBL" id="GGZ52692.1"/>
    </source>
</evidence>
<dbReference type="Proteomes" id="UP000624183">
    <property type="component" value="Unassembled WGS sequence"/>
</dbReference>
<sequence>MPLDPRPVRARGGGGMRTPAPGGALVSTVEVTAATVQRGDIIQLGGQACRVSDLFQLPQGAKQLVFESGELLAIHARTRLTALRLLRRR</sequence>
<feature type="region of interest" description="Disordered" evidence="1">
    <location>
        <begin position="1"/>
        <end position="23"/>
    </location>
</feature>
<gene>
    <name evidence="2" type="ORF">GCM10010328_29320</name>
</gene>
<evidence type="ECO:0000313" key="3">
    <source>
        <dbReference type="Proteomes" id="UP000624183"/>
    </source>
</evidence>
<accession>A0ABQ3BRN7</accession>